<name>A0A1M4Y0L2_9ACTN</name>
<sequence length="96" mass="9523">LNAPVVGMASTPDGKGYWLVAADGGVFSFGDATFDGSLGGTALGELVVGISSTHLGGYLMVTGQGSAYDFGEAVYLGSADLYNLNEPIVGAAVVSS</sequence>
<accession>A0A1M4Y0L2</accession>
<organism evidence="1 2">
    <name type="scientific">Ferrithrix thermotolerans DSM 19514</name>
    <dbReference type="NCBI Taxonomy" id="1121881"/>
    <lineage>
        <taxon>Bacteria</taxon>
        <taxon>Bacillati</taxon>
        <taxon>Actinomycetota</taxon>
        <taxon>Acidimicrobiia</taxon>
        <taxon>Acidimicrobiales</taxon>
        <taxon>Acidimicrobiaceae</taxon>
        <taxon>Ferrithrix</taxon>
    </lineage>
</organism>
<dbReference type="Proteomes" id="UP000184295">
    <property type="component" value="Unassembled WGS sequence"/>
</dbReference>
<feature type="non-terminal residue" evidence="1">
    <location>
        <position position="1"/>
    </location>
</feature>
<reference evidence="2" key="1">
    <citation type="submission" date="2016-11" db="EMBL/GenBank/DDBJ databases">
        <authorList>
            <person name="Varghese N."/>
            <person name="Submissions S."/>
        </authorList>
    </citation>
    <scope>NUCLEOTIDE SEQUENCE [LARGE SCALE GENOMIC DNA]</scope>
    <source>
        <strain evidence="2">DSM 19514</strain>
    </source>
</reference>
<dbReference type="AlphaFoldDB" id="A0A1M4Y0L2"/>
<keyword evidence="2" id="KW-1185">Reference proteome</keyword>
<protein>
    <submittedName>
        <fullName evidence="1">Uncharacterized protein</fullName>
    </submittedName>
</protein>
<dbReference type="EMBL" id="FQUL01000051">
    <property type="protein sequence ID" value="SHE99384.1"/>
    <property type="molecule type" value="Genomic_DNA"/>
</dbReference>
<dbReference type="RefSeq" id="WP_178138813.1">
    <property type="nucleotide sequence ID" value="NZ_FQUL01000051.1"/>
</dbReference>
<evidence type="ECO:0000313" key="1">
    <source>
        <dbReference type="EMBL" id="SHE99384.1"/>
    </source>
</evidence>
<proteinExistence type="predicted"/>
<evidence type="ECO:0000313" key="2">
    <source>
        <dbReference type="Proteomes" id="UP000184295"/>
    </source>
</evidence>
<gene>
    <name evidence="1" type="ORF">SAMN02745225_02198</name>
</gene>